<proteinExistence type="predicted"/>
<organism evidence="2">
    <name type="scientific">Anguilla anguilla</name>
    <name type="common">European freshwater eel</name>
    <name type="synonym">Muraena anguilla</name>
    <dbReference type="NCBI Taxonomy" id="7936"/>
    <lineage>
        <taxon>Eukaryota</taxon>
        <taxon>Metazoa</taxon>
        <taxon>Chordata</taxon>
        <taxon>Craniata</taxon>
        <taxon>Vertebrata</taxon>
        <taxon>Euteleostomi</taxon>
        <taxon>Actinopterygii</taxon>
        <taxon>Neopterygii</taxon>
        <taxon>Teleostei</taxon>
        <taxon>Anguilliformes</taxon>
        <taxon>Anguillidae</taxon>
        <taxon>Anguilla</taxon>
    </lineage>
</organism>
<reference evidence="2" key="2">
    <citation type="journal article" date="2015" name="Fish Shellfish Immunol.">
        <title>Early steps in the European eel (Anguilla anguilla)-Vibrio vulnificus interaction in the gills: Role of the RtxA13 toxin.</title>
        <authorList>
            <person name="Callol A."/>
            <person name="Pajuelo D."/>
            <person name="Ebbesson L."/>
            <person name="Teles M."/>
            <person name="MacKenzie S."/>
            <person name="Amaro C."/>
        </authorList>
    </citation>
    <scope>NUCLEOTIDE SEQUENCE</scope>
</reference>
<reference evidence="2" key="1">
    <citation type="submission" date="2014-11" db="EMBL/GenBank/DDBJ databases">
        <authorList>
            <person name="Amaro Gonzalez C."/>
        </authorList>
    </citation>
    <scope>NUCLEOTIDE SEQUENCE</scope>
</reference>
<feature type="compositionally biased region" description="Polar residues" evidence="1">
    <location>
        <begin position="1"/>
        <end position="14"/>
    </location>
</feature>
<name>A0A0E9SNB8_ANGAN</name>
<dbReference type="AlphaFoldDB" id="A0A0E9SNB8"/>
<feature type="region of interest" description="Disordered" evidence="1">
    <location>
        <begin position="1"/>
        <end position="25"/>
    </location>
</feature>
<sequence>MHSGFSSYRTNLSPFTKDFRGEEHL</sequence>
<accession>A0A0E9SNB8</accession>
<evidence type="ECO:0000256" key="1">
    <source>
        <dbReference type="SAM" id="MobiDB-lite"/>
    </source>
</evidence>
<protein>
    <submittedName>
        <fullName evidence="2">Uncharacterized protein</fullName>
    </submittedName>
</protein>
<evidence type="ECO:0000313" key="2">
    <source>
        <dbReference type="EMBL" id="JAH42180.1"/>
    </source>
</evidence>
<dbReference type="EMBL" id="GBXM01066397">
    <property type="protein sequence ID" value="JAH42180.1"/>
    <property type="molecule type" value="Transcribed_RNA"/>
</dbReference>